<keyword evidence="4" id="KW-1185">Reference proteome</keyword>
<evidence type="ECO:0000313" key="3">
    <source>
        <dbReference type="EMBL" id="WZU65812.1"/>
    </source>
</evidence>
<dbReference type="RefSeq" id="WP_342075144.1">
    <property type="nucleotide sequence ID" value="NZ_CP151764.2"/>
</dbReference>
<reference evidence="3" key="1">
    <citation type="submission" date="2024-08" db="EMBL/GenBank/DDBJ databases">
        <title>Phylogenomic analyses of a clade within the roseobacter group suggest taxonomic reassignments of species of the genera Aestuariivita, Citreicella, Loktanella, Nautella, Pelagibaca, Ruegeria, Thalassobius, Thiobacimonas and Tropicibacter, and the proposal o.</title>
        <authorList>
            <person name="Jeon C.O."/>
        </authorList>
    </citation>
    <scope>NUCLEOTIDE SEQUENCE</scope>
    <source>
        <strain evidence="3">SS1-5</strain>
        <plasmid evidence="3">pSS1-5</plasmid>
    </source>
</reference>
<dbReference type="Proteomes" id="UP001470809">
    <property type="component" value="Plasmid pSS1-5"/>
</dbReference>
<name>A0AAN0MAJ6_9RHOB</name>
<evidence type="ECO:0000256" key="1">
    <source>
        <dbReference type="SAM" id="MobiDB-lite"/>
    </source>
</evidence>
<evidence type="ECO:0000256" key="2">
    <source>
        <dbReference type="SAM" id="Phobius"/>
    </source>
</evidence>
<proteinExistence type="predicted"/>
<dbReference type="KEGG" id="yrh:AABB31_01520"/>
<feature type="transmembrane region" description="Helical" evidence="2">
    <location>
        <begin position="12"/>
        <end position="34"/>
    </location>
</feature>
<organism evidence="3 4">
    <name type="scientific">Yoonia rhodophyticola</name>
    <dbReference type="NCBI Taxonomy" id="3137370"/>
    <lineage>
        <taxon>Bacteria</taxon>
        <taxon>Pseudomonadati</taxon>
        <taxon>Pseudomonadota</taxon>
        <taxon>Alphaproteobacteria</taxon>
        <taxon>Rhodobacterales</taxon>
        <taxon>Paracoccaceae</taxon>
        <taxon>Yoonia</taxon>
    </lineage>
</organism>
<keyword evidence="2" id="KW-0812">Transmembrane</keyword>
<keyword evidence="2" id="KW-0472">Membrane</keyword>
<feature type="transmembrane region" description="Helical" evidence="2">
    <location>
        <begin position="40"/>
        <end position="58"/>
    </location>
</feature>
<keyword evidence="2" id="KW-1133">Transmembrane helix</keyword>
<geneLocation type="plasmid" evidence="3 4">
    <name>pSS1-5</name>
</geneLocation>
<accession>A0AAN0MAJ6</accession>
<feature type="region of interest" description="Disordered" evidence="1">
    <location>
        <begin position="59"/>
        <end position="108"/>
    </location>
</feature>
<dbReference type="AlphaFoldDB" id="A0AAN0MAJ6"/>
<evidence type="ECO:0000313" key="4">
    <source>
        <dbReference type="Proteomes" id="UP001470809"/>
    </source>
</evidence>
<protein>
    <submittedName>
        <fullName evidence="3">Uncharacterized protein</fullName>
    </submittedName>
</protein>
<sequence>MSEERRFFNMQRAVLGALVFPVFPYLIGALANGPGLGKDAVGFGVAMLACGVLGFITGGRSGDSEPSDDEIARAQQQFHEDERDRDTRDAAMGWGSHQSPFGSGRDFH</sequence>
<dbReference type="EMBL" id="CP151764">
    <property type="protein sequence ID" value="WZU65812.1"/>
    <property type="molecule type" value="Genomic_DNA"/>
</dbReference>
<gene>
    <name evidence="3" type="ORF">AABB31_01520</name>
</gene>
<feature type="compositionally biased region" description="Basic and acidic residues" evidence="1">
    <location>
        <begin position="78"/>
        <end position="89"/>
    </location>
</feature>
<keyword evidence="3" id="KW-0614">Plasmid</keyword>